<dbReference type="Proteomes" id="UP000479190">
    <property type="component" value="Unassembled WGS sequence"/>
</dbReference>
<accession>A0A6H5INZ9</accession>
<gene>
    <name evidence="2" type="ORF">TBRA_LOCUS10300</name>
</gene>
<dbReference type="AlphaFoldDB" id="A0A6H5INZ9"/>
<name>A0A6H5INZ9_9HYME</name>
<feature type="region of interest" description="Disordered" evidence="1">
    <location>
        <begin position="1"/>
        <end position="21"/>
    </location>
</feature>
<feature type="region of interest" description="Disordered" evidence="1">
    <location>
        <begin position="135"/>
        <end position="167"/>
    </location>
</feature>
<sequence>MNARREIPTNHEARRSYSSTNEIATPQHSAELNENRAVTLEAIVILEANIGLDLVLLSSSHTWIRALTVFFHQHSERPRGPQPSLAAGFRRDYQDRGQDGARPIAHSLLDHGCTTPALNSRVSWRGYLPSDLSPERFASQGNLSKQRRKITRRSSPNTRQPDVTEPTPWLSFLPSKLSFEKLWNHGSKLLH</sequence>
<protein>
    <submittedName>
        <fullName evidence="2">Uncharacterized protein</fullName>
    </submittedName>
</protein>
<organism evidence="2 3">
    <name type="scientific">Trichogramma brassicae</name>
    <dbReference type="NCBI Taxonomy" id="86971"/>
    <lineage>
        <taxon>Eukaryota</taxon>
        <taxon>Metazoa</taxon>
        <taxon>Ecdysozoa</taxon>
        <taxon>Arthropoda</taxon>
        <taxon>Hexapoda</taxon>
        <taxon>Insecta</taxon>
        <taxon>Pterygota</taxon>
        <taxon>Neoptera</taxon>
        <taxon>Endopterygota</taxon>
        <taxon>Hymenoptera</taxon>
        <taxon>Apocrita</taxon>
        <taxon>Proctotrupomorpha</taxon>
        <taxon>Chalcidoidea</taxon>
        <taxon>Trichogrammatidae</taxon>
        <taxon>Trichogramma</taxon>
    </lineage>
</organism>
<feature type="compositionally biased region" description="Basic and acidic residues" evidence="1">
    <location>
        <begin position="1"/>
        <end position="15"/>
    </location>
</feature>
<keyword evidence="3" id="KW-1185">Reference proteome</keyword>
<reference evidence="2 3" key="1">
    <citation type="submission" date="2020-02" db="EMBL/GenBank/DDBJ databases">
        <authorList>
            <person name="Ferguson B K."/>
        </authorList>
    </citation>
    <scope>NUCLEOTIDE SEQUENCE [LARGE SCALE GENOMIC DNA]</scope>
</reference>
<evidence type="ECO:0000313" key="3">
    <source>
        <dbReference type="Proteomes" id="UP000479190"/>
    </source>
</evidence>
<evidence type="ECO:0000256" key="1">
    <source>
        <dbReference type="SAM" id="MobiDB-lite"/>
    </source>
</evidence>
<evidence type="ECO:0000313" key="2">
    <source>
        <dbReference type="EMBL" id="CAB0038521.1"/>
    </source>
</evidence>
<proteinExistence type="predicted"/>
<dbReference type="EMBL" id="CADCXV010000911">
    <property type="protein sequence ID" value="CAB0038521.1"/>
    <property type="molecule type" value="Genomic_DNA"/>
</dbReference>